<dbReference type="Pfam" id="PF00005">
    <property type="entry name" value="ABC_tran"/>
    <property type="match status" value="1"/>
</dbReference>
<evidence type="ECO:0000313" key="8">
    <source>
        <dbReference type="Proteomes" id="UP001218788"/>
    </source>
</evidence>
<dbReference type="PROSITE" id="PS00211">
    <property type="entry name" value="ABC_TRANSPORTER_1"/>
    <property type="match status" value="1"/>
</dbReference>
<name>A0ABT5KZ12_9ALTE</name>
<dbReference type="Proteomes" id="UP001218788">
    <property type="component" value="Unassembled WGS sequence"/>
</dbReference>
<evidence type="ECO:0000256" key="5">
    <source>
        <dbReference type="ARBA" id="ARBA00037066"/>
    </source>
</evidence>
<evidence type="ECO:0000256" key="3">
    <source>
        <dbReference type="ARBA" id="ARBA00022840"/>
    </source>
</evidence>
<evidence type="ECO:0000259" key="6">
    <source>
        <dbReference type="PROSITE" id="PS50893"/>
    </source>
</evidence>
<dbReference type="GO" id="GO:0005524">
    <property type="term" value="F:ATP binding"/>
    <property type="evidence" value="ECO:0007669"/>
    <property type="project" value="UniProtKB-KW"/>
</dbReference>
<keyword evidence="2" id="KW-0547">Nucleotide-binding</keyword>
<feature type="domain" description="ABC transporter" evidence="6">
    <location>
        <begin position="6"/>
        <end position="250"/>
    </location>
</feature>
<protein>
    <submittedName>
        <fullName evidence="7">ATP-binding cassette domain-containing protein</fullName>
    </submittedName>
</protein>
<dbReference type="Gene3D" id="3.40.50.300">
    <property type="entry name" value="P-loop containing nucleotide triphosphate hydrolases"/>
    <property type="match status" value="1"/>
</dbReference>
<dbReference type="RefSeq" id="WP_273638661.1">
    <property type="nucleotide sequence ID" value="NZ_JAQQXP010000001.1"/>
</dbReference>
<reference evidence="7 8" key="1">
    <citation type="submission" date="2022-10" db="EMBL/GenBank/DDBJ databases">
        <title>Alteromonas sp. chi3 Genome sequencing.</title>
        <authorList>
            <person name="Park S."/>
        </authorList>
    </citation>
    <scope>NUCLEOTIDE SEQUENCE [LARGE SCALE GENOMIC DNA]</scope>
    <source>
        <strain evidence="8">chi3</strain>
    </source>
</reference>
<comment type="caution">
    <text evidence="7">The sequence shown here is derived from an EMBL/GenBank/DDBJ whole genome shotgun (WGS) entry which is preliminary data.</text>
</comment>
<dbReference type="PANTHER" id="PTHR42794">
    <property type="entry name" value="HEMIN IMPORT ATP-BINDING PROTEIN HMUV"/>
    <property type="match status" value="1"/>
</dbReference>
<sequence>MTEDIMTLSDVTVSQGDQLLLRHVSGTLTSGTMTAIVGENGCGKSTLLRLLTGTPNHDASVSLLGRSLQQWTLKDIARHRAVMQQTPASPFAFMTDEILLLGRSLYHEPFVHRLAWMEQVAQWFELQPLLNRDIQRLSGGERQRIFLAKAVMQLFSENQAVTDSPDLHGKLLLLDEPTSALDLRYQRLVMEQLGYLTRLGLCIVCISHDINLVSPYCQQMWVLGEQRCIAQGSPADVLTLPVLTRCYRTAEIELIPRPGKPPLVAH</sequence>
<accession>A0ABT5KZ12</accession>
<dbReference type="InterPro" id="IPR003593">
    <property type="entry name" value="AAA+_ATPase"/>
</dbReference>
<keyword evidence="4" id="KW-1278">Translocase</keyword>
<organism evidence="7 8">
    <name type="scientific">Alteromonas gilva</name>
    <dbReference type="NCBI Taxonomy" id="2987522"/>
    <lineage>
        <taxon>Bacteria</taxon>
        <taxon>Pseudomonadati</taxon>
        <taxon>Pseudomonadota</taxon>
        <taxon>Gammaproteobacteria</taxon>
        <taxon>Alteromonadales</taxon>
        <taxon>Alteromonadaceae</taxon>
        <taxon>Alteromonas/Salinimonas group</taxon>
        <taxon>Alteromonas</taxon>
    </lineage>
</organism>
<dbReference type="PROSITE" id="PS50893">
    <property type="entry name" value="ABC_TRANSPORTER_2"/>
    <property type="match status" value="1"/>
</dbReference>
<evidence type="ECO:0000256" key="4">
    <source>
        <dbReference type="ARBA" id="ARBA00022967"/>
    </source>
</evidence>
<dbReference type="InterPro" id="IPR017871">
    <property type="entry name" value="ABC_transporter-like_CS"/>
</dbReference>
<dbReference type="EMBL" id="JAQQXP010000001">
    <property type="protein sequence ID" value="MDC8830009.1"/>
    <property type="molecule type" value="Genomic_DNA"/>
</dbReference>
<dbReference type="SMART" id="SM00382">
    <property type="entry name" value="AAA"/>
    <property type="match status" value="1"/>
</dbReference>
<dbReference type="CDD" id="cd03214">
    <property type="entry name" value="ABC_Iron-Siderophores_B12_Hemin"/>
    <property type="match status" value="1"/>
</dbReference>
<dbReference type="InterPro" id="IPR003439">
    <property type="entry name" value="ABC_transporter-like_ATP-bd"/>
</dbReference>
<proteinExistence type="predicted"/>
<dbReference type="InterPro" id="IPR027417">
    <property type="entry name" value="P-loop_NTPase"/>
</dbReference>
<keyword evidence="1" id="KW-0813">Transport</keyword>
<keyword evidence="8" id="KW-1185">Reference proteome</keyword>
<keyword evidence="3 7" id="KW-0067">ATP-binding</keyword>
<evidence type="ECO:0000313" key="7">
    <source>
        <dbReference type="EMBL" id="MDC8830009.1"/>
    </source>
</evidence>
<gene>
    <name evidence="7" type="ORF">OIK42_04435</name>
</gene>
<evidence type="ECO:0000256" key="1">
    <source>
        <dbReference type="ARBA" id="ARBA00022448"/>
    </source>
</evidence>
<evidence type="ECO:0000256" key="2">
    <source>
        <dbReference type="ARBA" id="ARBA00022741"/>
    </source>
</evidence>
<comment type="function">
    <text evidence="5">Part of the ABC transporter complex HmuTUV involved in hemin import. Responsible for energy coupling to the transport system.</text>
</comment>
<dbReference type="SUPFAM" id="SSF52540">
    <property type="entry name" value="P-loop containing nucleoside triphosphate hydrolases"/>
    <property type="match status" value="1"/>
</dbReference>
<dbReference type="PANTHER" id="PTHR42794:SF1">
    <property type="entry name" value="HEMIN IMPORT ATP-BINDING PROTEIN HMUV"/>
    <property type="match status" value="1"/>
</dbReference>